<dbReference type="InterPro" id="IPR002138">
    <property type="entry name" value="Pept_C14_p10"/>
</dbReference>
<dbReference type="PROSITE" id="PS01122">
    <property type="entry name" value="CASPASE_CYS"/>
    <property type="match status" value="1"/>
</dbReference>
<dbReference type="SUPFAM" id="SSF52129">
    <property type="entry name" value="Caspase-like"/>
    <property type="match status" value="1"/>
</dbReference>
<keyword evidence="3" id="KW-0053">Apoptosis</keyword>
<dbReference type="InterPro" id="IPR001309">
    <property type="entry name" value="Pept_C14_p20"/>
</dbReference>
<dbReference type="GO" id="GO:0006508">
    <property type="term" value="P:proteolysis"/>
    <property type="evidence" value="ECO:0007669"/>
    <property type="project" value="UniProtKB-KW"/>
</dbReference>
<dbReference type="GO" id="GO:0006915">
    <property type="term" value="P:apoptotic process"/>
    <property type="evidence" value="ECO:0007669"/>
    <property type="project" value="UniProtKB-KW"/>
</dbReference>
<name>A0AAV2TXK7_CALDB</name>
<dbReference type="InterPro" id="IPR011600">
    <property type="entry name" value="Pept_C14_caspase"/>
</dbReference>
<proteinExistence type="inferred from homology"/>
<feature type="domain" description="Caspase family p20" evidence="7">
    <location>
        <begin position="25"/>
        <end position="149"/>
    </location>
</feature>
<dbReference type="InterPro" id="IPR015917">
    <property type="entry name" value="Pept_C14A"/>
</dbReference>
<evidence type="ECO:0000313" key="9">
    <source>
        <dbReference type="Proteomes" id="UP001497525"/>
    </source>
</evidence>
<evidence type="ECO:0000313" key="8">
    <source>
        <dbReference type="EMBL" id="CAL5141002.1"/>
    </source>
</evidence>
<keyword evidence="2" id="KW-0645">Protease</keyword>
<dbReference type="PRINTS" id="PR00376">
    <property type="entry name" value="IL1BCENZYME"/>
</dbReference>
<evidence type="ECO:0000259" key="7">
    <source>
        <dbReference type="PROSITE" id="PS50208"/>
    </source>
</evidence>
<dbReference type="PANTHER" id="PTHR47901:SF8">
    <property type="entry name" value="CASPASE-3"/>
    <property type="match status" value="1"/>
</dbReference>
<evidence type="ECO:0000259" key="6">
    <source>
        <dbReference type="PROSITE" id="PS50207"/>
    </source>
</evidence>
<evidence type="ECO:0000256" key="5">
    <source>
        <dbReference type="RuleBase" id="RU003971"/>
    </source>
</evidence>
<dbReference type="InterPro" id="IPR029030">
    <property type="entry name" value="Caspase-like_dom_sf"/>
</dbReference>
<evidence type="ECO:0000256" key="4">
    <source>
        <dbReference type="ARBA" id="ARBA00022801"/>
    </source>
</evidence>
<dbReference type="PROSITE" id="PS50207">
    <property type="entry name" value="CASPASE_P10"/>
    <property type="match status" value="1"/>
</dbReference>
<gene>
    <name evidence="8" type="ORF">CDAUBV1_LOCUS16289</name>
</gene>
<dbReference type="InterPro" id="IPR033139">
    <property type="entry name" value="Caspase_cys_AS"/>
</dbReference>
<evidence type="ECO:0000256" key="1">
    <source>
        <dbReference type="ARBA" id="ARBA00010134"/>
    </source>
</evidence>
<protein>
    <recommendedName>
        <fullName evidence="10">Caspase-3</fullName>
    </recommendedName>
</protein>
<organism evidence="8 9">
    <name type="scientific">Calicophoron daubneyi</name>
    <name type="common">Rumen fluke</name>
    <name type="synonym">Paramphistomum daubneyi</name>
    <dbReference type="NCBI Taxonomy" id="300641"/>
    <lineage>
        <taxon>Eukaryota</taxon>
        <taxon>Metazoa</taxon>
        <taxon>Spiralia</taxon>
        <taxon>Lophotrochozoa</taxon>
        <taxon>Platyhelminthes</taxon>
        <taxon>Trematoda</taxon>
        <taxon>Digenea</taxon>
        <taxon>Plagiorchiida</taxon>
        <taxon>Pronocephalata</taxon>
        <taxon>Paramphistomoidea</taxon>
        <taxon>Paramphistomidae</taxon>
        <taxon>Calicophoron</taxon>
    </lineage>
</organism>
<dbReference type="InterPro" id="IPR002398">
    <property type="entry name" value="Pept_C14"/>
</dbReference>
<dbReference type="AlphaFoldDB" id="A0AAV2TXK7"/>
<accession>A0AAV2TXK7</accession>
<evidence type="ECO:0000256" key="3">
    <source>
        <dbReference type="ARBA" id="ARBA00022703"/>
    </source>
</evidence>
<dbReference type="GO" id="GO:0004197">
    <property type="term" value="F:cysteine-type endopeptidase activity"/>
    <property type="evidence" value="ECO:0007669"/>
    <property type="project" value="InterPro"/>
</dbReference>
<feature type="domain" description="Caspase family p10" evidence="6">
    <location>
        <begin position="180"/>
        <end position="262"/>
    </location>
</feature>
<dbReference type="EMBL" id="CAXLJL010000822">
    <property type="protein sequence ID" value="CAL5141002.1"/>
    <property type="molecule type" value="Genomic_DNA"/>
</dbReference>
<dbReference type="Proteomes" id="UP001497525">
    <property type="component" value="Unassembled WGS sequence"/>
</dbReference>
<evidence type="ECO:0000256" key="2">
    <source>
        <dbReference type="ARBA" id="ARBA00022670"/>
    </source>
</evidence>
<reference evidence="8" key="1">
    <citation type="submission" date="2024-06" db="EMBL/GenBank/DDBJ databases">
        <authorList>
            <person name="Liu X."/>
            <person name="Lenzi L."/>
            <person name="Haldenby T S."/>
            <person name="Uol C."/>
        </authorList>
    </citation>
    <scope>NUCLEOTIDE SEQUENCE</scope>
</reference>
<dbReference type="Pfam" id="PF00656">
    <property type="entry name" value="Peptidase_C14"/>
    <property type="match status" value="1"/>
</dbReference>
<keyword evidence="4" id="KW-0378">Hydrolase</keyword>
<evidence type="ECO:0008006" key="10">
    <source>
        <dbReference type="Google" id="ProtNLM"/>
    </source>
</evidence>
<dbReference type="PANTHER" id="PTHR47901">
    <property type="entry name" value="CASPASE RECRUITMENT DOMAIN-CONTAINING PROTEIN 18"/>
    <property type="match status" value="1"/>
</dbReference>
<dbReference type="Gene3D" id="3.40.50.1460">
    <property type="match status" value="1"/>
</dbReference>
<dbReference type="PROSITE" id="PS50208">
    <property type="entry name" value="CASPASE_P20"/>
    <property type="match status" value="1"/>
</dbReference>
<dbReference type="SMART" id="SM00115">
    <property type="entry name" value="CASc"/>
    <property type="match status" value="1"/>
</dbReference>
<comment type="caution">
    <text evidence="8">The sequence shown here is derived from an EMBL/GenBank/DDBJ whole genome shotgun (WGS) entry which is preliminary data.</text>
</comment>
<sequence>MNRLPSDFAAIPSVHSGAYNVSCLPRGYVLLINIEKYRFSPERHGSSLDEHRLQRMFEAFNYKVLVHRDLGASEFRHKIREFASRKEHQFMDSTVVVILAHGLEGEIEACDGEFLRLNEDILECFSAGNCEQLKGKPKLFIIQACRGKKTDGGKVFNSSEHQDLAVDASSSTPKFQSSQPSFADFIIAYPTTYGYASWRIKDKGAPFIRKLVEVFRREANTKHVEDMLKIVNDELSEGPVYQEYYQCSQIESTLRKPFFLWTDDLKL</sequence>
<comment type="similarity">
    <text evidence="1 5">Belongs to the peptidase C14A family.</text>
</comment>